<dbReference type="GO" id="GO:0010628">
    <property type="term" value="P:positive regulation of gene expression"/>
    <property type="evidence" value="ECO:0007669"/>
    <property type="project" value="UniProtKB-ARBA"/>
</dbReference>
<dbReference type="GO" id="GO:0042127">
    <property type="term" value="P:regulation of cell population proliferation"/>
    <property type="evidence" value="ECO:0007669"/>
    <property type="project" value="UniProtKB-ARBA"/>
</dbReference>
<keyword evidence="8 14" id="KW-0067">ATP-binding</keyword>
<gene>
    <name evidence="17" type="ORF">TPSB3V08_LOCUS3168</name>
</gene>
<dbReference type="GO" id="GO:0005634">
    <property type="term" value="C:nucleus"/>
    <property type="evidence" value="ECO:0007669"/>
    <property type="project" value="UniProtKB-SubCell"/>
</dbReference>
<dbReference type="Pfam" id="PF17856">
    <property type="entry name" value="TIP49_C"/>
    <property type="match status" value="1"/>
</dbReference>
<keyword evidence="14" id="KW-0156">Chromatin regulator</keyword>
<dbReference type="InterPro" id="IPR041048">
    <property type="entry name" value="RuvB-like_C"/>
</dbReference>
<dbReference type="InterPro" id="IPR027238">
    <property type="entry name" value="RuvB-like"/>
</dbReference>
<evidence type="ECO:0000256" key="3">
    <source>
        <dbReference type="ARBA" id="ARBA00007519"/>
    </source>
</evidence>
<dbReference type="PANTHER" id="PTHR11093">
    <property type="entry name" value="RUVB-RELATED REPTIN AND PONTIN"/>
    <property type="match status" value="1"/>
</dbReference>
<keyword evidence="4" id="KW-0132">Cell division</keyword>
<evidence type="ECO:0000256" key="14">
    <source>
        <dbReference type="RuleBase" id="RU363048"/>
    </source>
</evidence>
<sequence>MFVPYLRIKETKEVYEGEVTELTPVETENPVGGYGKTVSHVIIGLKTAKGTKQLKLDPSIYESLQKEKVETGDVIYIEANSGAVKRQGRSDTYATEFDLEAEELMIIRFIPYKRDQMEQILRLRAQTEGIQIDESALSLLADFGVRATLRYSAQLLTPASLTAKVNGRVTIAREDVQEVSNLFLDAKSSAKILSLNEDKYMK</sequence>
<dbReference type="Gene3D" id="1.10.8.60">
    <property type="match status" value="1"/>
</dbReference>
<dbReference type="InterPro" id="IPR027417">
    <property type="entry name" value="P-loop_NTPase"/>
</dbReference>
<dbReference type="FunFam" id="2.40.50.360:FF:000001">
    <property type="entry name" value="RuvB-like helicase"/>
    <property type="match status" value="1"/>
</dbReference>
<name>A0A7R9CU67_TIMPO</name>
<keyword evidence="10 14" id="KW-0804">Transcription</keyword>
<evidence type="ECO:0000256" key="10">
    <source>
        <dbReference type="ARBA" id="ARBA00023163"/>
    </source>
</evidence>
<dbReference type="GO" id="GO:0045893">
    <property type="term" value="P:positive regulation of DNA-templated transcription"/>
    <property type="evidence" value="ECO:0007669"/>
    <property type="project" value="UniProtKB-ARBA"/>
</dbReference>
<evidence type="ECO:0000313" key="17">
    <source>
        <dbReference type="EMBL" id="CAD7401590.1"/>
    </source>
</evidence>
<dbReference type="GO" id="GO:0006310">
    <property type="term" value="P:DNA recombination"/>
    <property type="evidence" value="ECO:0007669"/>
    <property type="project" value="UniProtKB-KW"/>
</dbReference>
<evidence type="ECO:0000256" key="5">
    <source>
        <dbReference type="ARBA" id="ARBA00022741"/>
    </source>
</evidence>
<keyword evidence="5 14" id="KW-0547">Nucleotide-binding</keyword>
<dbReference type="GO" id="GO:0003712">
    <property type="term" value="F:transcription coregulator activity"/>
    <property type="evidence" value="ECO:0007669"/>
    <property type="project" value="UniProtKB-ARBA"/>
</dbReference>
<comment type="catalytic activity">
    <reaction evidence="14">
        <text>ATP + H2O = ADP + phosphate + H(+)</text>
        <dbReference type="Rhea" id="RHEA:13065"/>
        <dbReference type="ChEBI" id="CHEBI:15377"/>
        <dbReference type="ChEBI" id="CHEBI:15378"/>
        <dbReference type="ChEBI" id="CHEBI:30616"/>
        <dbReference type="ChEBI" id="CHEBI:43474"/>
        <dbReference type="ChEBI" id="CHEBI:456216"/>
        <dbReference type="EC" id="3.6.4.12"/>
    </reaction>
</comment>
<dbReference type="GO" id="GO:0009968">
    <property type="term" value="P:negative regulation of signal transduction"/>
    <property type="evidence" value="ECO:0007669"/>
    <property type="project" value="UniProtKB-ARBA"/>
</dbReference>
<dbReference type="GO" id="GO:0060828">
    <property type="term" value="P:regulation of canonical Wnt signaling pathway"/>
    <property type="evidence" value="ECO:0007669"/>
    <property type="project" value="UniProtKB-ARBA"/>
</dbReference>
<proteinExistence type="inferred from homology"/>
<keyword evidence="13" id="KW-0131">Cell cycle</keyword>
<dbReference type="Pfam" id="PF06068">
    <property type="entry name" value="TIP49"/>
    <property type="match status" value="1"/>
</dbReference>
<dbReference type="EMBL" id="OD001355">
    <property type="protein sequence ID" value="CAD7401590.1"/>
    <property type="molecule type" value="Genomic_DNA"/>
</dbReference>
<feature type="domain" description="TIP49 P-loop" evidence="15">
    <location>
        <begin position="6"/>
        <end position="105"/>
    </location>
</feature>
<feature type="domain" description="RuvB-like AAA-lid" evidence="16">
    <location>
        <begin position="120"/>
        <end position="185"/>
    </location>
</feature>
<dbReference type="AlphaFoldDB" id="A0A7R9CU67"/>
<dbReference type="GO" id="GO:0000123">
    <property type="term" value="C:histone acetyltransferase complex"/>
    <property type="evidence" value="ECO:0007669"/>
    <property type="project" value="UniProtKB-ARBA"/>
</dbReference>
<keyword evidence="14" id="KW-0227">DNA damage</keyword>
<dbReference type="FunFam" id="1.10.8.60:FF:000010">
    <property type="entry name" value="RuvB-like helicase"/>
    <property type="match status" value="1"/>
</dbReference>
<dbReference type="InterPro" id="IPR042487">
    <property type="entry name" value="RuvBL1/2_DNA/RNA_bd_dom"/>
</dbReference>
<comment type="subcellular location">
    <subcellularLocation>
        <location evidence="2 14">Nucleus</location>
    </subcellularLocation>
</comment>
<dbReference type="GO" id="GO:0006281">
    <property type="term" value="P:DNA repair"/>
    <property type="evidence" value="ECO:0007669"/>
    <property type="project" value="UniProtKB-KW"/>
</dbReference>
<dbReference type="GO" id="GO:0005524">
    <property type="term" value="F:ATP binding"/>
    <property type="evidence" value="ECO:0007669"/>
    <property type="project" value="UniProtKB-KW"/>
</dbReference>
<evidence type="ECO:0000256" key="11">
    <source>
        <dbReference type="ARBA" id="ARBA00023172"/>
    </source>
</evidence>
<keyword evidence="11" id="KW-0233">DNA recombination</keyword>
<dbReference type="SUPFAM" id="SSF50249">
    <property type="entry name" value="Nucleic acid-binding proteins"/>
    <property type="match status" value="1"/>
</dbReference>
<dbReference type="GO" id="GO:0003678">
    <property type="term" value="F:DNA helicase activity"/>
    <property type="evidence" value="ECO:0007669"/>
    <property type="project" value="UniProtKB-EC"/>
</dbReference>
<organism evidence="17">
    <name type="scientific">Timema poppense</name>
    <name type="common">Walking stick</name>
    <dbReference type="NCBI Taxonomy" id="170557"/>
    <lineage>
        <taxon>Eukaryota</taxon>
        <taxon>Metazoa</taxon>
        <taxon>Ecdysozoa</taxon>
        <taxon>Arthropoda</taxon>
        <taxon>Hexapoda</taxon>
        <taxon>Insecta</taxon>
        <taxon>Pterygota</taxon>
        <taxon>Neoptera</taxon>
        <taxon>Polyneoptera</taxon>
        <taxon>Phasmatodea</taxon>
        <taxon>Timematodea</taxon>
        <taxon>Timematoidea</taxon>
        <taxon>Timematidae</taxon>
        <taxon>Timema</taxon>
    </lineage>
</organism>
<keyword evidence="7 14" id="KW-0347">Helicase</keyword>
<dbReference type="InterPro" id="IPR010339">
    <property type="entry name" value="TIP49_P-loop"/>
</dbReference>
<keyword evidence="12 14" id="KW-0539">Nucleus</keyword>
<evidence type="ECO:0000259" key="15">
    <source>
        <dbReference type="Pfam" id="PF06068"/>
    </source>
</evidence>
<accession>A0A7R9CU67</accession>
<comment type="function">
    <text evidence="1 14">Proposed core component of the chromatin remodeling Ino80 complex which is involved in transcriptional regulation, DNA replication and probably DNA repair.</text>
</comment>
<evidence type="ECO:0000256" key="12">
    <source>
        <dbReference type="ARBA" id="ARBA00023242"/>
    </source>
</evidence>
<keyword evidence="9 14" id="KW-0805">Transcription regulation</keyword>
<dbReference type="Gene3D" id="2.40.50.360">
    <property type="entry name" value="RuvB-like helicase, domain II"/>
    <property type="match status" value="1"/>
</dbReference>
<evidence type="ECO:0000256" key="7">
    <source>
        <dbReference type="ARBA" id="ARBA00022806"/>
    </source>
</evidence>
<comment type="similarity">
    <text evidence="3 14">Belongs to the RuvB family.</text>
</comment>
<dbReference type="GO" id="GO:0051301">
    <property type="term" value="P:cell division"/>
    <property type="evidence" value="ECO:0007669"/>
    <property type="project" value="UniProtKB-KW"/>
</dbReference>
<keyword evidence="6 14" id="KW-0378">Hydrolase</keyword>
<protein>
    <recommendedName>
        <fullName evidence="14">RuvB-like helicase</fullName>
        <ecNumber evidence="14">3.6.4.12</ecNumber>
    </recommendedName>
</protein>
<dbReference type="GO" id="GO:0016787">
    <property type="term" value="F:hydrolase activity"/>
    <property type="evidence" value="ECO:0007669"/>
    <property type="project" value="UniProtKB-KW"/>
</dbReference>
<evidence type="ECO:0000256" key="4">
    <source>
        <dbReference type="ARBA" id="ARBA00022618"/>
    </source>
</evidence>
<keyword evidence="14" id="KW-0234">DNA repair</keyword>
<reference evidence="17" key="1">
    <citation type="submission" date="2020-11" db="EMBL/GenBank/DDBJ databases">
        <authorList>
            <person name="Tran Van P."/>
        </authorList>
    </citation>
    <scope>NUCLEOTIDE SEQUENCE</scope>
</reference>
<dbReference type="GO" id="GO:0140861">
    <property type="term" value="P:DNA repair-dependent chromatin remodeling"/>
    <property type="evidence" value="ECO:0007669"/>
    <property type="project" value="UniProtKB-ARBA"/>
</dbReference>
<evidence type="ECO:0000256" key="13">
    <source>
        <dbReference type="ARBA" id="ARBA00023306"/>
    </source>
</evidence>
<dbReference type="InterPro" id="IPR012340">
    <property type="entry name" value="NA-bd_OB-fold"/>
</dbReference>
<evidence type="ECO:0000256" key="9">
    <source>
        <dbReference type="ARBA" id="ARBA00023015"/>
    </source>
</evidence>
<evidence type="ECO:0000259" key="16">
    <source>
        <dbReference type="Pfam" id="PF17856"/>
    </source>
</evidence>
<evidence type="ECO:0000256" key="6">
    <source>
        <dbReference type="ARBA" id="ARBA00022801"/>
    </source>
</evidence>
<evidence type="ECO:0000256" key="1">
    <source>
        <dbReference type="ARBA" id="ARBA00002300"/>
    </source>
</evidence>
<dbReference type="SUPFAM" id="SSF52540">
    <property type="entry name" value="P-loop containing nucleoside triphosphate hydrolases"/>
    <property type="match status" value="1"/>
</dbReference>
<evidence type="ECO:0000256" key="2">
    <source>
        <dbReference type="ARBA" id="ARBA00004123"/>
    </source>
</evidence>
<evidence type="ECO:0000256" key="8">
    <source>
        <dbReference type="ARBA" id="ARBA00022840"/>
    </source>
</evidence>
<dbReference type="EC" id="3.6.4.12" evidence="14"/>